<feature type="transmembrane region" description="Helical" evidence="10">
    <location>
        <begin position="70"/>
        <end position="91"/>
    </location>
</feature>
<proteinExistence type="inferred from homology"/>
<comment type="caution">
    <text evidence="12">The sequence shown here is derived from an EMBL/GenBank/DDBJ whole genome shotgun (WGS) entry which is preliminary data.</text>
</comment>
<feature type="region of interest" description="Disordered" evidence="9">
    <location>
        <begin position="1"/>
        <end position="23"/>
    </location>
</feature>
<dbReference type="NCBIfam" id="TIGR00711">
    <property type="entry name" value="efflux_EmrB"/>
    <property type="match status" value="1"/>
</dbReference>
<evidence type="ECO:0000313" key="13">
    <source>
        <dbReference type="Proteomes" id="UP001139238"/>
    </source>
</evidence>
<feature type="transmembrane region" description="Helical" evidence="10">
    <location>
        <begin position="318"/>
        <end position="340"/>
    </location>
</feature>
<dbReference type="Proteomes" id="UP001139238">
    <property type="component" value="Unassembled WGS sequence"/>
</dbReference>
<keyword evidence="7 10" id="KW-1133">Transmembrane helix</keyword>
<feature type="transmembrane region" description="Helical" evidence="10">
    <location>
        <begin position="381"/>
        <end position="403"/>
    </location>
</feature>
<evidence type="ECO:0000256" key="5">
    <source>
        <dbReference type="ARBA" id="ARBA00022519"/>
    </source>
</evidence>
<dbReference type="InterPro" id="IPR004638">
    <property type="entry name" value="EmrB-like"/>
</dbReference>
<dbReference type="GO" id="GO:0015721">
    <property type="term" value="P:bile acid and bile salt transport"/>
    <property type="evidence" value="ECO:0007669"/>
    <property type="project" value="UniProtKB-ARBA"/>
</dbReference>
<accession>A0A9X2A3P0</accession>
<evidence type="ECO:0000256" key="9">
    <source>
        <dbReference type="SAM" id="MobiDB-lite"/>
    </source>
</evidence>
<dbReference type="GO" id="GO:1990961">
    <property type="term" value="P:xenobiotic detoxification by transmembrane export across the plasma membrane"/>
    <property type="evidence" value="ECO:0007669"/>
    <property type="project" value="UniProtKB-ARBA"/>
</dbReference>
<dbReference type="InterPro" id="IPR011701">
    <property type="entry name" value="MFS"/>
</dbReference>
<keyword evidence="8 10" id="KW-0472">Membrane</keyword>
<feature type="transmembrane region" description="Helical" evidence="10">
    <location>
        <begin position="157"/>
        <end position="178"/>
    </location>
</feature>
<dbReference type="Gene3D" id="1.20.1720.10">
    <property type="entry name" value="Multidrug resistance protein D"/>
    <property type="match status" value="1"/>
</dbReference>
<feature type="transmembrane region" description="Helical" evidence="10">
    <location>
        <begin position="415"/>
        <end position="437"/>
    </location>
</feature>
<evidence type="ECO:0000313" key="12">
    <source>
        <dbReference type="EMBL" id="MCG8147722.1"/>
    </source>
</evidence>
<dbReference type="SUPFAM" id="SSF103473">
    <property type="entry name" value="MFS general substrate transporter"/>
    <property type="match status" value="1"/>
</dbReference>
<dbReference type="CDD" id="cd17503">
    <property type="entry name" value="MFS_LmrB_MDR_like"/>
    <property type="match status" value="1"/>
</dbReference>
<gene>
    <name evidence="12" type="ORF">H9W84_06200</name>
</gene>
<organism evidence="12 13">
    <name type="scientific">Moraxella tetraodonis</name>
    <dbReference type="NCBI Taxonomy" id="2767221"/>
    <lineage>
        <taxon>Bacteria</taxon>
        <taxon>Pseudomonadati</taxon>
        <taxon>Pseudomonadota</taxon>
        <taxon>Gammaproteobacteria</taxon>
        <taxon>Moraxellales</taxon>
        <taxon>Moraxellaceae</taxon>
        <taxon>Moraxella</taxon>
    </lineage>
</organism>
<feature type="transmembrane region" description="Helical" evidence="10">
    <location>
        <begin position="29"/>
        <end position="50"/>
    </location>
</feature>
<name>A0A9X2A3P0_9GAMM</name>
<dbReference type="PANTHER" id="PTHR42718">
    <property type="entry name" value="MAJOR FACILITATOR SUPERFAMILY MULTIDRUG TRANSPORTER MFSC"/>
    <property type="match status" value="1"/>
</dbReference>
<feature type="domain" description="Major facilitator superfamily (MFS) profile" evidence="11">
    <location>
        <begin position="32"/>
        <end position="518"/>
    </location>
</feature>
<feature type="transmembrane region" description="Helical" evidence="10">
    <location>
        <begin position="289"/>
        <end position="312"/>
    </location>
</feature>
<dbReference type="EMBL" id="JACSYB010000001">
    <property type="protein sequence ID" value="MCG8147722.1"/>
    <property type="molecule type" value="Genomic_DNA"/>
</dbReference>
<evidence type="ECO:0000256" key="2">
    <source>
        <dbReference type="ARBA" id="ARBA00008537"/>
    </source>
</evidence>
<dbReference type="GO" id="GO:0005886">
    <property type="term" value="C:plasma membrane"/>
    <property type="evidence" value="ECO:0007669"/>
    <property type="project" value="UniProtKB-SubCell"/>
</dbReference>
<comment type="subcellular location">
    <subcellularLocation>
        <location evidence="1">Cell inner membrane</location>
        <topology evidence="1">Multi-pass membrane protein</topology>
    </subcellularLocation>
</comment>
<keyword evidence="3" id="KW-0813">Transport</keyword>
<evidence type="ECO:0000256" key="7">
    <source>
        <dbReference type="ARBA" id="ARBA00022989"/>
    </source>
</evidence>
<evidence type="ECO:0000256" key="3">
    <source>
        <dbReference type="ARBA" id="ARBA00022448"/>
    </source>
</evidence>
<sequence length="519" mass="56919">MDTEQPAADNQARSQPQGDQPAPLSGMPLAIVTFALSMAVFMMVLDSTIANVALPTIAGDLGAATSQGTWVITMFAVSNAISIPLTGWLARQYGSVKVFLVSASLFVFCSWLCGVSHSLTMLIIARVAQGAVAGPMIPLAQSLLLQSFALEKRAMALGLFAMVVVTAPILGPILGGYICDNYHWGWIFFINIPIGIVAIILAWQQLKNRETPVIKTDIDKVGLVLMIVGVGALQFFLDRGRELDWFASPEIIALAVISVLCLSYLIIWERGEEHPIIDLSIFQDRNFTIGTLVISLAFLLYMGAIVLLPVMLQQTMGYTAVWAGLAAAPIGIFPVLLTPLIGKYARNIDMRILVTLSFLIYCATFVWRSDFNPQMTFWDVFWPQFIQGLGTAMFFMPLTTIALSNISHDKMAAATGIFTFVRTLAGGIGASMVMTVWERRSNHAHTYLTESITQNSNFDAWSKSLQASGMSYDQTLALINQNINQQALIIGSNEVFYVFGLVFLLLIGMIWLAKPPFHH</sequence>
<feature type="transmembrane region" description="Helical" evidence="10">
    <location>
        <begin position="249"/>
        <end position="268"/>
    </location>
</feature>
<feature type="transmembrane region" description="Helical" evidence="10">
    <location>
        <begin position="352"/>
        <end position="369"/>
    </location>
</feature>
<evidence type="ECO:0000256" key="1">
    <source>
        <dbReference type="ARBA" id="ARBA00004429"/>
    </source>
</evidence>
<keyword evidence="6 10" id="KW-0812">Transmembrane</keyword>
<feature type="transmembrane region" description="Helical" evidence="10">
    <location>
        <begin position="98"/>
        <end position="117"/>
    </location>
</feature>
<feature type="transmembrane region" description="Helical" evidence="10">
    <location>
        <begin position="495"/>
        <end position="513"/>
    </location>
</feature>
<keyword evidence="5" id="KW-0997">Cell inner membrane</keyword>
<comment type="similarity">
    <text evidence="2">Belongs to the major facilitator superfamily. EmrB family.</text>
</comment>
<dbReference type="Pfam" id="PF07690">
    <property type="entry name" value="MFS_1"/>
    <property type="match status" value="1"/>
</dbReference>
<evidence type="ECO:0000256" key="4">
    <source>
        <dbReference type="ARBA" id="ARBA00022475"/>
    </source>
</evidence>
<keyword evidence="13" id="KW-1185">Reference proteome</keyword>
<protein>
    <submittedName>
        <fullName evidence="12">DHA2 family efflux MFS transporter permease subunit</fullName>
    </submittedName>
</protein>
<evidence type="ECO:0000256" key="6">
    <source>
        <dbReference type="ARBA" id="ARBA00022692"/>
    </source>
</evidence>
<dbReference type="InterPro" id="IPR036259">
    <property type="entry name" value="MFS_trans_sf"/>
</dbReference>
<dbReference type="PRINTS" id="PR01036">
    <property type="entry name" value="TCRTETB"/>
</dbReference>
<reference evidence="12" key="1">
    <citation type="submission" date="2021-08" db="EMBL/GenBank/DDBJ databases">
        <title>Complete genome sequence of Moraxella sp strain PS-22.</title>
        <authorList>
            <person name="Das S.K."/>
        </authorList>
    </citation>
    <scope>NUCLEOTIDE SEQUENCE</scope>
    <source>
        <strain evidence="12">PS-22</strain>
    </source>
</reference>
<dbReference type="PANTHER" id="PTHR42718:SF9">
    <property type="entry name" value="MAJOR FACILITATOR SUPERFAMILY MULTIDRUG TRANSPORTER MFSC"/>
    <property type="match status" value="1"/>
</dbReference>
<dbReference type="FunFam" id="1.20.1720.10:FF:000002">
    <property type="entry name" value="Multidrug resistance protein B"/>
    <property type="match status" value="1"/>
</dbReference>
<evidence type="ECO:0000256" key="10">
    <source>
        <dbReference type="SAM" id="Phobius"/>
    </source>
</evidence>
<feature type="transmembrane region" description="Helical" evidence="10">
    <location>
        <begin position="218"/>
        <end position="237"/>
    </location>
</feature>
<dbReference type="GO" id="GO:0022857">
    <property type="term" value="F:transmembrane transporter activity"/>
    <property type="evidence" value="ECO:0007669"/>
    <property type="project" value="InterPro"/>
</dbReference>
<keyword evidence="4" id="KW-1003">Cell membrane</keyword>
<evidence type="ECO:0000256" key="8">
    <source>
        <dbReference type="ARBA" id="ARBA00023136"/>
    </source>
</evidence>
<dbReference type="InterPro" id="IPR020846">
    <property type="entry name" value="MFS_dom"/>
</dbReference>
<evidence type="ECO:0000259" key="11">
    <source>
        <dbReference type="PROSITE" id="PS50850"/>
    </source>
</evidence>
<feature type="transmembrane region" description="Helical" evidence="10">
    <location>
        <begin position="184"/>
        <end position="206"/>
    </location>
</feature>
<dbReference type="Gene3D" id="1.20.1250.20">
    <property type="entry name" value="MFS general substrate transporter like domains"/>
    <property type="match status" value="1"/>
</dbReference>
<dbReference type="PROSITE" id="PS50850">
    <property type="entry name" value="MFS"/>
    <property type="match status" value="1"/>
</dbReference>
<dbReference type="AlphaFoldDB" id="A0A9X2A3P0"/>